<protein>
    <recommendedName>
        <fullName evidence="6">SLC26A/SulP transporter domain-containing protein</fullName>
    </recommendedName>
</protein>
<evidence type="ECO:0000256" key="2">
    <source>
        <dbReference type="ARBA" id="ARBA00022692"/>
    </source>
</evidence>
<dbReference type="Pfam" id="PF00916">
    <property type="entry name" value="Sulfate_transp"/>
    <property type="match status" value="1"/>
</dbReference>
<feature type="transmembrane region" description="Helical" evidence="5">
    <location>
        <begin position="100"/>
        <end position="121"/>
    </location>
</feature>
<keyword evidence="8" id="KW-1185">Reference proteome</keyword>
<evidence type="ECO:0000256" key="1">
    <source>
        <dbReference type="ARBA" id="ARBA00004141"/>
    </source>
</evidence>
<dbReference type="Proteomes" id="UP000608522">
    <property type="component" value="Unassembled WGS sequence"/>
</dbReference>
<comment type="subcellular location">
    <subcellularLocation>
        <location evidence="1">Membrane</location>
        <topology evidence="1">Multi-pass membrane protein</topology>
    </subcellularLocation>
</comment>
<evidence type="ECO:0000256" key="5">
    <source>
        <dbReference type="SAM" id="Phobius"/>
    </source>
</evidence>
<keyword evidence="2 5" id="KW-0812">Transmembrane</keyword>
<organism evidence="7 8">
    <name type="scientific">Streptomyces spororaveus</name>
    <dbReference type="NCBI Taxonomy" id="284039"/>
    <lineage>
        <taxon>Bacteria</taxon>
        <taxon>Bacillati</taxon>
        <taxon>Actinomycetota</taxon>
        <taxon>Actinomycetes</taxon>
        <taxon>Kitasatosporales</taxon>
        <taxon>Streptomycetaceae</taxon>
        <taxon>Streptomyces</taxon>
    </lineage>
</organism>
<sequence>MPPRECVWKPPFLTGYRRGWLRGDALAGVTVAAYLVPQVIAYAGLAGLPPVAGLWAVVPATVLYAWSGSSRLLSIGPESTTALMTAVAVGPLAAGDPGRYAVLSAELAVVVGVLCLAAWALRLGFLADLLSRPPCWPAIWQVLP</sequence>
<feature type="transmembrane region" description="Helical" evidence="5">
    <location>
        <begin position="51"/>
        <end position="68"/>
    </location>
</feature>
<dbReference type="InterPro" id="IPR001902">
    <property type="entry name" value="SLC26A/SulP_fam"/>
</dbReference>
<feature type="transmembrane region" description="Helical" evidence="5">
    <location>
        <begin position="75"/>
        <end position="94"/>
    </location>
</feature>
<proteinExistence type="predicted"/>
<dbReference type="EMBL" id="BNED01000005">
    <property type="protein sequence ID" value="GHI82333.1"/>
    <property type="molecule type" value="Genomic_DNA"/>
</dbReference>
<accession>A0ABQ3TPP0</accession>
<feature type="transmembrane region" description="Helical" evidence="5">
    <location>
        <begin position="25"/>
        <end position="45"/>
    </location>
</feature>
<reference evidence="8" key="1">
    <citation type="submission" date="2023-07" db="EMBL/GenBank/DDBJ databases">
        <title>Whole genome shotgun sequence of Streptomyces spororaveus NBRC 15456.</title>
        <authorList>
            <person name="Komaki H."/>
            <person name="Tamura T."/>
        </authorList>
    </citation>
    <scope>NUCLEOTIDE SEQUENCE [LARGE SCALE GENOMIC DNA]</scope>
    <source>
        <strain evidence="8">NBRC 15456</strain>
    </source>
</reference>
<dbReference type="PANTHER" id="PTHR11814">
    <property type="entry name" value="SULFATE TRANSPORTER"/>
    <property type="match status" value="1"/>
</dbReference>
<evidence type="ECO:0000259" key="6">
    <source>
        <dbReference type="Pfam" id="PF00916"/>
    </source>
</evidence>
<keyword evidence="3 5" id="KW-1133">Transmembrane helix</keyword>
<evidence type="ECO:0000256" key="4">
    <source>
        <dbReference type="ARBA" id="ARBA00023136"/>
    </source>
</evidence>
<gene>
    <name evidence="7" type="ORF">Sspor_78940</name>
</gene>
<evidence type="ECO:0000313" key="7">
    <source>
        <dbReference type="EMBL" id="GHI82333.1"/>
    </source>
</evidence>
<dbReference type="InterPro" id="IPR011547">
    <property type="entry name" value="SLC26A/SulP_dom"/>
</dbReference>
<feature type="domain" description="SLC26A/SulP transporter" evidence="6">
    <location>
        <begin position="21"/>
        <end position="133"/>
    </location>
</feature>
<comment type="caution">
    <text evidence="7">The sequence shown here is derived from an EMBL/GenBank/DDBJ whole genome shotgun (WGS) entry which is preliminary data.</text>
</comment>
<name>A0ABQ3TPP0_9ACTN</name>
<evidence type="ECO:0000313" key="8">
    <source>
        <dbReference type="Proteomes" id="UP000608522"/>
    </source>
</evidence>
<evidence type="ECO:0000256" key="3">
    <source>
        <dbReference type="ARBA" id="ARBA00022989"/>
    </source>
</evidence>
<keyword evidence="4 5" id="KW-0472">Membrane</keyword>